<feature type="active site" evidence="5 6">
    <location>
        <position position="218"/>
    </location>
</feature>
<dbReference type="OrthoDB" id="9812625at2"/>
<comment type="similarity">
    <text evidence="1 4 7">Belongs to the aldehyde dehydrogenase family.</text>
</comment>
<dbReference type="PANTHER" id="PTHR43570:SF20">
    <property type="entry name" value="ALDEHYDE DEHYDROGENASE ALDX-RELATED"/>
    <property type="match status" value="1"/>
</dbReference>
<keyword evidence="3" id="KW-0520">NAD</keyword>
<dbReference type="PIRSF" id="PIRSF036492">
    <property type="entry name" value="ALDH"/>
    <property type="match status" value="1"/>
</dbReference>
<evidence type="ECO:0000256" key="4">
    <source>
        <dbReference type="PIRNR" id="PIRNR036492"/>
    </source>
</evidence>
<evidence type="ECO:0000256" key="7">
    <source>
        <dbReference type="RuleBase" id="RU003345"/>
    </source>
</evidence>
<organism evidence="9 10">
    <name type="scientific">Motiliproteus coralliicola</name>
    <dbReference type="NCBI Taxonomy" id="2283196"/>
    <lineage>
        <taxon>Bacteria</taxon>
        <taxon>Pseudomonadati</taxon>
        <taxon>Pseudomonadota</taxon>
        <taxon>Gammaproteobacteria</taxon>
        <taxon>Oceanospirillales</taxon>
        <taxon>Oceanospirillaceae</taxon>
        <taxon>Motiliproteus</taxon>
    </lineage>
</organism>
<evidence type="ECO:0000313" key="10">
    <source>
        <dbReference type="Proteomes" id="UP000253769"/>
    </source>
</evidence>
<dbReference type="InterPro" id="IPR015590">
    <property type="entry name" value="Aldehyde_DH_dom"/>
</dbReference>
<protein>
    <recommendedName>
        <fullName evidence="4">Aldehyde dehydrogenase</fullName>
    </recommendedName>
</protein>
<dbReference type="SUPFAM" id="SSF53720">
    <property type="entry name" value="ALDH-like"/>
    <property type="match status" value="1"/>
</dbReference>
<evidence type="ECO:0000259" key="8">
    <source>
        <dbReference type="Pfam" id="PF00171"/>
    </source>
</evidence>
<evidence type="ECO:0000256" key="2">
    <source>
        <dbReference type="ARBA" id="ARBA00023002"/>
    </source>
</evidence>
<dbReference type="FunFam" id="3.40.605.10:FF:000004">
    <property type="entry name" value="Aldehyde dehydrogenase"/>
    <property type="match status" value="1"/>
</dbReference>
<sequence length="473" mass="52063">MKTNHQGGASLGALLERQKAAFKADSYPSLKERQWRLKTLKSALVKNRDALLAALDQDFGGRSHNDSMLLDLMPTLEAISYNRRQLKKWMKSSKRQVPLTFQPASAQVVYQPLGVVGIVTPWNFPIQLSCGPLITALTAGNRAMIKMSEFTPATSELLKQIIAEAFPEDLVTVVTGGADVAAQFSQLPFDHLLFTGSTTVGKHVMAAAAKNLTPVTLELGGKSPVIVDKGFPIAEAAERICFGKSANAGQICVAPDYVLVHKTMLTQFVEAYLAAFRKMYPDAGKNREYTAIVSEAQHRRLMDHIEDARQKGAIVWTPFDITSTEGSRRMIPHLVLNVSEEMSVMHEEIFGPILPIIPVDDVDEAIDFVTQRPRPLALYYFGNNRATQEKVMTQTHSGGACINEVLLHVGVDDIPFGGIGPSGMGHYHGHEGFLTLSKAKSVLSKGRLNSMKMLLPPYNSWFKQRMLRFLSGG</sequence>
<reference evidence="9 10" key="1">
    <citation type="submission" date="2018-07" db="EMBL/GenBank/DDBJ databases">
        <title>Motiliproteus coralliicola sp. nov., a bacterium isolated from Coral.</title>
        <authorList>
            <person name="Wang G."/>
        </authorList>
    </citation>
    <scope>NUCLEOTIDE SEQUENCE [LARGE SCALE GENOMIC DNA]</scope>
    <source>
        <strain evidence="9 10">C34</strain>
    </source>
</reference>
<evidence type="ECO:0000256" key="5">
    <source>
        <dbReference type="PIRSR" id="PIRSR036492-1"/>
    </source>
</evidence>
<dbReference type="InterPro" id="IPR012394">
    <property type="entry name" value="Aldehyde_DH_NAD(P)"/>
</dbReference>
<keyword evidence="2 4" id="KW-0560">Oxidoreductase</keyword>
<dbReference type="AlphaFoldDB" id="A0A369WUC1"/>
<dbReference type="InterPro" id="IPR029510">
    <property type="entry name" value="Ald_DH_CS_GLU"/>
</dbReference>
<dbReference type="FunFam" id="3.40.309.10:FF:000003">
    <property type="entry name" value="Aldehyde dehydrogenase"/>
    <property type="match status" value="1"/>
</dbReference>
<dbReference type="Gene3D" id="3.40.309.10">
    <property type="entry name" value="Aldehyde Dehydrogenase, Chain A, domain 2"/>
    <property type="match status" value="1"/>
</dbReference>
<proteinExistence type="inferred from homology"/>
<dbReference type="GO" id="GO:0004029">
    <property type="term" value="F:aldehyde dehydrogenase (NAD+) activity"/>
    <property type="evidence" value="ECO:0007669"/>
    <property type="project" value="TreeGrafter"/>
</dbReference>
<dbReference type="Pfam" id="PF00171">
    <property type="entry name" value="Aldedh"/>
    <property type="match status" value="1"/>
</dbReference>
<dbReference type="InterPro" id="IPR016161">
    <property type="entry name" value="Ald_DH/histidinol_DH"/>
</dbReference>
<dbReference type="GO" id="GO:0006081">
    <property type="term" value="P:aldehyde metabolic process"/>
    <property type="evidence" value="ECO:0007669"/>
    <property type="project" value="InterPro"/>
</dbReference>
<evidence type="ECO:0000313" key="9">
    <source>
        <dbReference type="EMBL" id="RDE24659.1"/>
    </source>
</evidence>
<dbReference type="EMBL" id="QQOH01000001">
    <property type="protein sequence ID" value="RDE24659.1"/>
    <property type="molecule type" value="Genomic_DNA"/>
</dbReference>
<comment type="caution">
    <text evidence="9">The sequence shown here is derived from an EMBL/GenBank/DDBJ whole genome shotgun (WGS) entry which is preliminary data.</text>
</comment>
<dbReference type="GO" id="GO:0005737">
    <property type="term" value="C:cytoplasm"/>
    <property type="evidence" value="ECO:0007669"/>
    <property type="project" value="TreeGrafter"/>
</dbReference>
<dbReference type="InterPro" id="IPR016162">
    <property type="entry name" value="Ald_DH_N"/>
</dbReference>
<dbReference type="Gene3D" id="3.40.605.10">
    <property type="entry name" value="Aldehyde Dehydrogenase, Chain A, domain 1"/>
    <property type="match status" value="1"/>
</dbReference>
<dbReference type="RefSeq" id="WP_114694245.1">
    <property type="nucleotide sequence ID" value="NZ_QQOH01000001.1"/>
</dbReference>
<name>A0A369WUC1_9GAMM</name>
<dbReference type="PANTHER" id="PTHR43570">
    <property type="entry name" value="ALDEHYDE DEHYDROGENASE"/>
    <property type="match status" value="1"/>
</dbReference>
<dbReference type="CDD" id="cd07133">
    <property type="entry name" value="ALDH_CALDH_CalB"/>
    <property type="match status" value="1"/>
</dbReference>
<accession>A0A369WUC1</accession>
<dbReference type="Proteomes" id="UP000253769">
    <property type="component" value="Unassembled WGS sequence"/>
</dbReference>
<dbReference type="InterPro" id="IPR016163">
    <property type="entry name" value="Ald_DH_C"/>
</dbReference>
<evidence type="ECO:0000256" key="6">
    <source>
        <dbReference type="PROSITE-ProRule" id="PRU10007"/>
    </source>
</evidence>
<evidence type="ECO:0000256" key="3">
    <source>
        <dbReference type="ARBA" id="ARBA00023027"/>
    </source>
</evidence>
<dbReference type="PROSITE" id="PS00687">
    <property type="entry name" value="ALDEHYDE_DEHYDR_GLU"/>
    <property type="match status" value="1"/>
</dbReference>
<feature type="domain" description="Aldehyde dehydrogenase" evidence="8">
    <location>
        <begin position="14"/>
        <end position="442"/>
    </location>
</feature>
<keyword evidence="10" id="KW-1185">Reference proteome</keyword>
<feature type="active site" evidence="5">
    <location>
        <position position="252"/>
    </location>
</feature>
<gene>
    <name evidence="9" type="ORF">DV711_03460</name>
</gene>
<evidence type="ECO:0000256" key="1">
    <source>
        <dbReference type="ARBA" id="ARBA00009986"/>
    </source>
</evidence>